<dbReference type="InterPro" id="IPR028978">
    <property type="entry name" value="Chorismate_lyase_/UTRA_dom_sf"/>
</dbReference>
<keyword evidence="1" id="KW-0805">Transcription regulation</keyword>
<keyword evidence="2" id="KW-0238">DNA-binding</keyword>
<evidence type="ECO:0000256" key="3">
    <source>
        <dbReference type="ARBA" id="ARBA00023163"/>
    </source>
</evidence>
<gene>
    <name evidence="5" type="ORF">SAMN05443428_1552</name>
</gene>
<dbReference type="OrthoDB" id="457376at2"/>
<dbReference type="Gene3D" id="3.40.1410.10">
    <property type="entry name" value="Chorismate lyase-like"/>
    <property type="match status" value="1"/>
</dbReference>
<dbReference type="GO" id="GO:0003700">
    <property type="term" value="F:DNA-binding transcription factor activity"/>
    <property type="evidence" value="ECO:0007669"/>
    <property type="project" value="InterPro"/>
</dbReference>
<proteinExistence type="predicted"/>
<dbReference type="PROSITE" id="PS50949">
    <property type="entry name" value="HTH_GNTR"/>
    <property type="match status" value="1"/>
</dbReference>
<dbReference type="CDD" id="cd07377">
    <property type="entry name" value="WHTH_GntR"/>
    <property type="match status" value="1"/>
</dbReference>
<evidence type="ECO:0000259" key="4">
    <source>
        <dbReference type="PROSITE" id="PS50949"/>
    </source>
</evidence>
<dbReference type="Proteomes" id="UP000190105">
    <property type="component" value="Unassembled WGS sequence"/>
</dbReference>
<sequence>MLDRYNYIPLYIQLKNELVEKIKNGIWKVGDKIPTEKELMDEYNVGRATVREALSKLVNEGYLYKKQGIGTFVARTQPSLGFEPLISLTYSLNARGINPKNIPVENIKMAPDKATLKRLKWKSQYDCYYIKRIRYAENIPIAVEESYFSTEYGNIGEKFDLTGSFAKMILKDLNLNIKKVEQVIVPRVPSIKEREILNINEDTLVLDLERWIYIQDKNEPFYYLNFIIPENIYMINL</sequence>
<dbReference type="Pfam" id="PF07702">
    <property type="entry name" value="UTRA"/>
    <property type="match status" value="1"/>
</dbReference>
<dbReference type="SMART" id="SM00866">
    <property type="entry name" value="UTRA"/>
    <property type="match status" value="1"/>
</dbReference>
<dbReference type="SUPFAM" id="SSF46785">
    <property type="entry name" value="Winged helix' DNA-binding domain"/>
    <property type="match status" value="1"/>
</dbReference>
<dbReference type="InterPro" id="IPR036390">
    <property type="entry name" value="WH_DNA-bd_sf"/>
</dbReference>
<dbReference type="PANTHER" id="PTHR44846:SF1">
    <property type="entry name" value="MANNOSYL-D-GLYCERATE TRANSPORT_METABOLISM SYSTEM REPRESSOR MNGR-RELATED"/>
    <property type="match status" value="1"/>
</dbReference>
<dbReference type="AlphaFoldDB" id="A0A1T4YHI0"/>
<organism evidence="5 6">
    <name type="scientific">Caloramator quimbayensis</name>
    <dbReference type="NCBI Taxonomy" id="1147123"/>
    <lineage>
        <taxon>Bacteria</taxon>
        <taxon>Bacillati</taxon>
        <taxon>Bacillota</taxon>
        <taxon>Clostridia</taxon>
        <taxon>Eubacteriales</taxon>
        <taxon>Clostridiaceae</taxon>
        <taxon>Caloramator</taxon>
    </lineage>
</organism>
<dbReference type="SMART" id="SM00345">
    <property type="entry name" value="HTH_GNTR"/>
    <property type="match status" value="1"/>
</dbReference>
<dbReference type="Gene3D" id="1.10.10.10">
    <property type="entry name" value="Winged helix-like DNA-binding domain superfamily/Winged helix DNA-binding domain"/>
    <property type="match status" value="1"/>
</dbReference>
<dbReference type="PRINTS" id="PR00035">
    <property type="entry name" value="HTHGNTR"/>
</dbReference>
<name>A0A1T4YHI0_9CLOT</name>
<dbReference type="RefSeq" id="WP_078697912.1">
    <property type="nucleotide sequence ID" value="NZ_FUYH01000055.1"/>
</dbReference>
<dbReference type="EMBL" id="FUYH01000055">
    <property type="protein sequence ID" value="SKB01239.1"/>
    <property type="molecule type" value="Genomic_DNA"/>
</dbReference>
<accession>A0A1T4YHI0</accession>
<dbReference type="InterPro" id="IPR050679">
    <property type="entry name" value="Bact_HTH_transcr_reg"/>
</dbReference>
<evidence type="ECO:0000256" key="1">
    <source>
        <dbReference type="ARBA" id="ARBA00023015"/>
    </source>
</evidence>
<dbReference type="Pfam" id="PF00392">
    <property type="entry name" value="GntR"/>
    <property type="match status" value="1"/>
</dbReference>
<feature type="domain" description="HTH gntR-type" evidence="4">
    <location>
        <begin position="8"/>
        <end position="76"/>
    </location>
</feature>
<keyword evidence="3" id="KW-0804">Transcription</keyword>
<dbReference type="GO" id="GO:0045892">
    <property type="term" value="P:negative regulation of DNA-templated transcription"/>
    <property type="evidence" value="ECO:0007669"/>
    <property type="project" value="TreeGrafter"/>
</dbReference>
<dbReference type="InterPro" id="IPR000524">
    <property type="entry name" value="Tscrpt_reg_HTH_GntR"/>
</dbReference>
<evidence type="ECO:0000313" key="6">
    <source>
        <dbReference type="Proteomes" id="UP000190105"/>
    </source>
</evidence>
<dbReference type="InterPro" id="IPR036388">
    <property type="entry name" value="WH-like_DNA-bd_sf"/>
</dbReference>
<dbReference type="FunFam" id="1.10.10.10:FF:000079">
    <property type="entry name" value="GntR family transcriptional regulator"/>
    <property type="match status" value="1"/>
</dbReference>
<dbReference type="GO" id="GO:0003677">
    <property type="term" value="F:DNA binding"/>
    <property type="evidence" value="ECO:0007669"/>
    <property type="project" value="UniProtKB-KW"/>
</dbReference>
<dbReference type="InterPro" id="IPR011663">
    <property type="entry name" value="UTRA"/>
</dbReference>
<evidence type="ECO:0000313" key="5">
    <source>
        <dbReference type="EMBL" id="SKB01239.1"/>
    </source>
</evidence>
<dbReference type="SUPFAM" id="SSF64288">
    <property type="entry name" value="Chorismate lyase-like"/>
    <property type="match status" value="1"/>
</dbReference>
<dbReference type="STRING" id="1147123.SAMN05443428_1552"/>
<evidence type="ECO:0000256" key="2">
    <source>
        <dbReference type="ARBA" id="ARBA00023125"/>
    </source>
</evidence>
<reference evidence="6" key="1">
    <citation type="submission" date="2017-02" db="EMBL/GenBank/DDBJ databases">
        <authorList>
            <person name="Varghese N."/>
            <person name="Submissions S."/>
        </authorList>
    </citation>
    <scope>NUCLEOTIDE SEQUENCE [LARGE SCALE GENOMIC DNA]</scope>
    <source>
        <strain evidence="6">USBA 833</strain>
    </source>
</reference>
<keyword evidence="6" id="KW-1185">Reference proteome</keyword>
<dbReference type="PANTHER" id="PTHR44846">
    <property type="entry name" value="MANNOSYL-D-GLYCERATE TRANSPORT/METABOLISM SYSTEM REPRESSOR MNGR-RELATED"/>
    <property type="match status" value="1"/>
</dbReference>
<protein>
    <submittedName>
        <fullName evidence="5">GntR family transcriptional regulator</fullName>
    </submittedName>
</protein>